<dbReference type="EnsemblPlants" id="evm.model.01.2255">
    <property type="protein sequence ID" value="cds.evm.model.01.2255"/>
    <property type="gene ID" value="evm.TU.01.2255"/>
</dbReference>
<dbReference type="GO" id="GO:0003676">
    <property type="term" value="F:nucleic acid binding"/>
    <property type="evidence" value="ECO:0007669"/>
    <property type="project" value="InterPro"/>
</dbReference>
<dbReference type="Pfam" id="PF20167">
    <property type="entry name" value="Transposase_32"/>
    <property type="match status" value="1"/>
</dbReference>
<dbReference type="Gramene" id="evm.model.01.2255">
    <property type="protein sequence ID" value="cds.evm.model.01.2255"/>
    <property type="gene ID" value="evm.TU.01.2255"/>
</dbReference>
<dbReference type="InterPro" id="IPR046796">
    <property type="entry name" value="Transposase_32_dom"/>
</dbReference>
<feature type="domain" description="Integrase catalytic" evidence="1">
    <location>
        <begin position="1"/>
        <end position="87"/>
    </location>
</feature>
<dbReference type="GO" id="GO:0015074">
    <property type="term" value="P:DNA integration"/>
    <property type="evidence" value="ECO:0007669"/>
    <property type="project" value="InterPro"/>
</dbReference>
<dbReference type="Pfam" id="PF00665">
    <property type="entry name" value="rve"/>
    <property type="match status" value="1"/>
</dbReference>
<accession>A0A803NKF3</accession>
<dbReference type="Proteomes" id="UP000596661">
    <property type="component" value="Chromosome 1"/>
</dbReference>
<sequence>MVVVDYVSKWVEAIASPTNDAKVVMKFLHKNVFTRFGTPRALISDEGTHFVNKVLAALLAKYIVKHKIAKAYHPQINGQAKISNRELTGILEKVVNPSSKDLSQRLHDSLWAYQLEHKAIWALKNLNLDLLVAGEARKLRLFEIDELRLFAYENSKLYKEKMKKWRDGRIKERVLVKNQQVLLFNSRLKLFPGKLKSHWSGPFAVTEVYPFGAILVEDEKLGREFKTAENKYHNKVDNQQFYMERGLVANVEDINELPELVSEIVRVRHWELFVKKQERAVMEVVKEFYTNFLSQEWPTEVIVREVLVSFSAKAINNLFGLTSVACSYTSLKGQVSDETLYDMIAQLAKPESEWDLDDSGNLRFRQTEFEPDMKCLYTFVQTSLCPTSHDYTVSRDHTWMLHCIKKGMPVDVGAVVAQDIADCAHRGKGKLFLPSTITALCREAGVSMWVEEGALHPRGPISFGPPRAPKTIPAFASTLATEPPVDRFAHFEQV</sequence>
<dbReference type="PANTHER" id="PTHR37984">
    <property type="entry name" value="PROTEIN CBG26694"/>
    <property type="match status" value="1"/>
</dbReference>
<keyword evidence="3" id="KW-1185">Reference proteome</keyword>
<dbReference type="SUPFAM" id="SSF53098">
    <property type="entry name" value="Ribonuclease H-like"/>
    <property type="match status" value="1"/>
</dbReference>
<name>A0A803NKF3_CANSA</name>
<reference evidence="2" key="2">
    <citation type="submission" date="2021-03" db="UniProtKB">
        <authorList>
            <consortium name="EnsemblPlants"/>
        </authorList>
    </citation>
    <scope>IDENTIFICATION</scope>
</reference>
<dbReference type="PROSITE" id="PS50994">
    <property type="entry name" value="INTEGRASE"/>
    <property type="match status" value="1"/>
</dbReference>
<proteinExistence type="predicted"/>
<dbReference type="EMBL" id="UZAU01000063">
    <property type="status" value="NOT_ANNOTATED_CDS"/>
    <property type="molecule type" value="Genomic_DNA"/>
</dbReference>
<dbReference type="PANTHER" id="PTHR37984:SF5">
    <property type="entry name" value="PROTEIN NYNRIN-LIKE"/>
    <property type="match status" value="1"/>
</dbReference>
<evidence type="ECO:0000313" key="3">
    <source>
        <dbReference type="Proteomes" id="UP000596661"/>
    </source>
</evidence>
<evidence type="ECO:0000313" key="2">
    <source>
        <dbReference type="EnsemblPlants" id="cds.evm.model.01.2255"/>
    </source>
</evidence>
<dbReference type="InterPro" id="IPR001584">
    <property type="entry name" value="Integrase_cat-core"/>
</dbReference>
<reference evidence="2" key="1">
    <citation type="submission" date="2018-11" db="EMBL/GenBank/DDBJ databases">
        <authorList>
            <person name="Grassa J C."/>
        </authorList>
    </citation>
    <scope>NUCLEOTIDE SEQUENCE [LARGE SCALE GENOMIC DNA]</scope>
</reference>
<evidence type="ECO:0000259" key="1">
    <source>
        <dbReference type="PROSITE" id="PS50994"/>
    </source>
</evidence>
<dbReference type="InterPro" id="IPR050951">
    <property type="entry name" value="Retrovirus_Pol_polyprotein"/>
</dbReference>
<protein>
    <recommendedName>
        <fullName evidence="1">Integrase catalytic domain-containing protein</fullName>
    </recommendedName>
</protein>
<dbReference type="InterPro" id="IPR036397">
    <property type="entry name" value="RNaseH_sf"/>
</dbReference>
<dbReference type="AlphaFoldDB" id="A0A803NKF3"/>
<dbReference type="Gene3D" id="3.30.420.10">
    <property type="entry name" value="Ribonuclease H-like superfamily/Ribonuclease H"/>
    <property type="match status" value="1"/>
</dbReference>
<dbReference type="InterPro" id="IPR012337">
    <property type="entry name" value="RNaseH-like_sf"/>
</dbReference>
<organism evidence="2 3">
    <name type="scientific">Cannabis sativa</name>
    <name type="common">Hemp</name>
    <name type="synonym">Marijuana</name>
    <dbReference type="NCBI Taxonomy" id="3483"/>
    <lineage>
        <taxon>Eukaryota</taxon>
        <taxon>Viridiplantae</taxon>
        <taxon>Streptophyta</taxon>
        <taxon>Embryophyta</taxon>
        <taxon>Tracheophyta</taxon>
        <taxon>Spermatophyta</taxon>
        <taxon>Magnoliopsida</taxon>
        <taxon>eudicotyledons</taxon>
        <taxon>Gunneridae</taxon>
        <taxon>Pentapetalae</taxon>
        <taxon>rosids</taxon>
        <taxon>fabids</taxon>
        <taxon>Rosales</taxon>
        <taxon>Cannabaceae</taxon>
        <taxon>Cannabis</taxon>
    </lineage>
</organism>